<dbReference type="RefSeq" id="WP_190261395.1">
    <property type="nucleotide sequence ID" value="NZ_CP053923.1"/>
</dbReference>
<organism evidence="1 2">
    <name type="scientific">Defluviicoccus vanus</name>
    <dbReference type="NCBI Taxonomy" id="111831"/>
    <lineage>
        <taxon>Bacteria</taxon>
        <taxon>Pseudomonadati</taxon>
        <taxon>Pseudomonadota</taxon>
        <taxon>Alphaproteobacteria</taxon>
        <taxon>Rhodospirillales</taxon>
        <taxon>Rhodospirillaceae</taxon>
        <taxon>Defluviicoccus</taxon>
    </lineage>
</organism>
<protein>
    <submittedName>
        <fullName evidence="1">DUF2237 domain-containing protein</fullName>
    </submittedName>
</protein>
<reference evidence="1 2" key="1">
    <citation type="submission" date="2020-05" db="EMBL/GenBank/DDBJ databases">
        <title>Complete closed genome sequence of Defluviicoccus vanus.</title>
        <authorList>
            <person name="Bessarab I."/>
            <person name="Arumugam K."/>
            <person name="Maszenan A.M."/>
            <person name="Seviour R.J."/>
            <person name="Williams R.B."/>
        </authorList>
    </citation>
    <scope>NUCLEOTIDE SEQUENCE [LARGE SCALE GENOMIC DNA]</scope>
    <source>
        <strain evidence="1 2">Ben 114</strain>
    </source>
</reference>
<gene>
    <name evidence="1" type="ORF">HQ394_18475</name>
</gene>
<dbReference type="Pfam" id="PF09996">
    <property type="entry name" value="DUF2237"/>
    <property type="match status" value="1"/>
</dbReference>
<name>A0A7H1N5E8_9PROT</name>
<dbReference type="PANTHER" id="PTHR37466">
    <property type="entry name" value="SLR1628 PROTEIN"/>
    <property type="match status" value="1"/>
</dbReference>
<evidence type="ECO:0000313" key="2">
    <source>
        <dbReference type="Proteomes" id="UP000516369"/>
    </source>
</evidence>
<dbReference type="EMBL" id="CP053923">
    <property type="protein sequence ID" value="QNT70934.1"/>
    <property type="molecule type" value="Genomic_DNA"/>
</dbReference>
<dbReference type="AlphaFoldDB" id="A0A7H1N5E8"/>
<evidence type="ECO:0000313" key="1">
    <source>
        <dbReference type="EMBL" id="QNT70934.1"/>
    </source>
</evidence>
<dbReference type="Gene3D" id="3.30.56.110">
    <property type="entry name" value="Protein of unknown function DUF2237"/>
    <property type="match status" value="1"/>
</dbReference>
<keyword evidence="2" id="KW-1185">Reference proteome</keyword>
<accession>A0A7H1N5E8</accession>
<proteinExistence type="predicted"/>
<sequence length="125" mass="13256">MQQNDDRNVLGEALAICSTSPMTGFLRDGCCEAHPSDVGVHLVCSEMTAEFLAFSKAQGNDLTTPRPEVGFPGLMPGDRWCLCAARWLEALDAGVAPPVILRATHEGALALVPLSDLKAAAIDLH</sequence>
<dbReference type="PANTHER" id="PTHR37466:SF1">
    <property type="entry name" value="SLR1628 PROTEIN"/>
    <property type="match status" value="1"/>
</dbReference>
<dbReference type="InterPro" id="IPR018714">
    <property type="entry name" value="DUF2237"/>
</dbReference>
<dbReference type="Proteomes" id="UP000516369">
    <property type="component" value="Chromosome"/>
</dbReference>
<dbReference type="KEGG" id="dvn:HQ394_18475"/>